<evidence type="ECO:0000256" key="4">
    <source>
        <dbReference type="ARBA" id="ARBA00022716"/>
    </source>
</evidence>
<accession>A0A6P8XHS6</accession>
<dbReference type="GO" id="GO:0000785">
    <property type="term" value="C:chromatin"/>
    <property type="evidence" value="ECO:0007669"/>
    <property type="project" value="TreeGrafter"/>
</dbReference>
<dbReference type="PANTHER" id="PTHR10373:SF38">
    <property type="entry name" value="PROTEIN PANGOLIN, ISOFORM J"/>
    <property type="match status" value="1"/>
</dbReference>
<dbReference type="FunFam" id="1.10.30.10:FF:000001">
    <property type="entry name" value="transcription factor 7 isoform X2"/>
    <property type="match status" value="1"/>
</dbReference>
<evidence type="ECO:0000256" key="11">
    <source>
        <dbReference type="ARBA" id="ARBA00061799"/>
    </source>
</evidence>
<feature type="compositionally biased region" description="Low complexity" evidence="14">
    <location>
        <begin position="1277"/>
        <end position="1300"/>
    </location>
</feature>
<dbReference type="GO" id="GO:0060070">
    <property type="term" value="P:canonical Wnt signaling pathway"/>
    <property type="evidence" value="ECO:0007669"/>
    <property type="project" value="TreeGrafter"/>
</dbReference>
<comment type="subunit">
    <text evidence="11">Binds to the beta-catenin homolog arm or to gro.</text>
</comment>
<evidence type="ECO:0000256" key="3">
    <source>
        <dbReference type="ARBA" id="ARBA00022687"/>
    </source>
</evidence>
<dbReference type="OrthoDB" id="2307332at2759"/>
<evidence type="ECO:0000256" key="14">
    <source>
        <dbReference type="SAM" id="MobiDB-lite"/>
    </source>
</evidence>
<evidence type="ECO:0000256" key="6">
    <source>
        <dbReference type="ARBA" id="ARBA00023125"/>
    </source>
</evidence>
<feature type="compositionally biased region" description="Low complexity" evidence="14">
    <location>
        <begin position="41"/>
        <end position="62"/>
    </location>
</feature>
<feature type="region of interest" description="Disordered" evidence="14">
    <location>
        <begin position="1137"/>
        <end position="1168"/>
    </location>
</feature>
<evidence type="ECO:0000256" key="2">
    <source>
        <dbReference type="ARBA" id="ARBA00006569"/>
    </source>
</evidence>
<dbReference type="InterPro" id="IPR024940">
    <property type="entry name" value="TCF/LEF"/>
</dbReference>
<feature type="region of interest" description="Disordered" evidence="14">
    <location>
        <begin position="1027"/>
        <end position="1057"/>
    </location>
</feature>
<dbReference type="SMART" id="SM00398">
    <property type="entry name" value="HMG"/>
    <property type="match status" value="1"/>
</dbReference>
<dbReference type="GO" id="GO:0072091">
    <property type="term" value="P:regulation of stem cell proliferation"/>
    <property type="evidence" value="ECO:0007669"/>
    <property type="project" value="UniProtKB-ARBA"/>
</dbReference>
<name>A0A6P8XHS6_DROAB</name>
<feature type="compositionally biased region" description="Polar residues" evidence="14">
    <location>
        <begin position="587"/>
        <end position="596"/>
    </location>
</feature>
<keyword evidence="4" id="KW-0217">Developmental protein</keyword>
<evidence type="ECO:0000256" key="5">
    <source>
        <dbReference type="ARBA" id="ARBA00023015"/>
    </source>
</evidence>
<feature type="compositionally biased region" description="Low complexity" evidence="14">
    <location>
        <begin position="1027"/>
        <end position="1041"/>
    </location>
</feature>
<reference evidence="17" key="1">
    <citation type="submission" date="2025-08" db="UniProtKB">
        <authorList>
            <consortium name="RefSeq"/>
        </authorList>
    </citation>
    <scope>IDENTIFICATION</scope>
    <source>
        <strain evidence="17">15112-1751.03</strain>
        <tissue evidence="17">Whole Adult</tissue>
    </source>
</reference>
<dbReference type="GO" id="GO:1990907">
    <property type="term" value="C:beta-catenin-TCF complex"/>
    <property type="evidence" value="ECO:0007669"/>
    <property type="project" value="TreeGrafter"/>
</dbReference>
<dbReference type="GO" id="GO:0000978">
    <property type="term" value="F:RNA polymerase II cis-regulatory region sequence-specific DNA binding"/>
    <property type="evidence" value="ECO:0007669"/>
    <property type="project" value="TreeGrafter"/>
</dbReference>
<dbReference type="Proteomes" id="UP000515160">
    <property type="component" value="Unplaced"/>
</dbReference>
<dbReference type="PROSITE" id="PS50118">
    <property type="entry name" value="HMG_BOX_2"/>
    <property type="match status" value="1"/>
</dbReference>
<dbReference type="InterPro" id="IPR036910">
    <property type="entry name" value="HMG_box_dom_sf"/>
</dbReference>
<feature type="compositionally biased region" description="Acidic residues" evidence="14">
    <location>
        <begin position="907"/>
        <end position="918"/>
    </location>
</feature>
<keyword evidence="4" id="KW-0709">Segmentation polarity protein</keyword>
<feature type="region of interest" description="Disordered" evidence="14">
    <location>
        <begin position="1269"/>
        <end position="1300"/>
    </location>
</feature>
<keyword evidence="3" id="KW-0879">Wnt signaling pathway</keyword>
<dbReference type="PANTHER" id="PTHR10373">
    <property type="entry name" value="TRANSCRIPTION FACTOR 7 FAMILY MEMBER"/>
    <property type="match status" value="1"/>
</dbReference>
<evidence type="ECO:0000256" key="12">
    <source>
        <dbReference type="ARBA" id="ARBA00080285"/>
    </source>
</evidence>
<evidence type="ECO:0000313" key="16">
    <source>
        <dbReference type="Proteomes" id="UP000515160"/>
    </source>
</evidence>
<feature type="DNA-binding region" description="HMG box" evidence="13">
    <location>
        <begin position="757"/>
        <end position="825"/>
    </location>
</feature>
<evidence type="ECO:0000256" key="1">
    <source>
        <dbReference type="ARBA" id="ARBA00004123"/>
    </source>
</evidence>
<feature type="compositionally biased region" description="Low complexity" evidence="14">
    <location>
        <begin position="573"/>
        <end position="584"/>
    </location>
</feature>
<evidence type="ECO:0000259" key="15">
    <source>
        <dbReference type="PROSITE" id="PS50118"/>
    </source>
</evidence>
<keyword evidence="6 13" id="KW-0238">DNA-binding</keyword>
<evidence type="ECO:0000256" key="9">
    <source>
        <dbReference type="ARBA" id="ARBA00023242"/>
    </source>
</evidence>
<dbReference type="SUPFAM" id="SSF47095">
    <property type="entry name" value="HMG-box"/>
    <property type="match status" value="1"/>
</dbReference>
<dbReference type="SMART" id="SM01366">
    <property type="entry name" value="c-clamp"/>
    <property type="match status" value="1"/>
</dbReference>
<dbReference type="GeneID" id="117573248"/>
<dbReference type="InterPro" id="IPR009071">
    <property type="entry name" value="HMG_box_dom"/>
</dbReference>
<proteinExistence type="inferred from homology"/>
<dbReference type="GO" id="GO:0007500">
    <property type="term" value="P:mesodermal cell fate determination"/>
    <property type="evidence" value="ECO:0007669"/>
    <property type="project" value="UniProtKB-ARBA"/>
</dbReference>
<feature type="region of interest" description="Disordered" evidence="14">
    <location>
        <begin position="733"/>
        <end position="756"/>
    </location>
</feature>
<dbReference type="GO" id="GO:0035277">
    <property type="term" value="P:spiracle morphogenesis, open tracheal system"/>
    <property type="evidence" value="ECO:0007669"/>
    <property type="project" value="UniProtKB-ARBA"/>
</dbReference>
<evidence type="ECO:0000313" key="17">
    <source>
        <dbReference type="RefSeq" id="XP_034112198.1"/>
    </source>
</evidence>
<dbReference type="RefSeq" id="XP_034112198.1">
    <property type="nucleotide sequence ID" value="XM_034256307.2"/>
</dbReference>
<gene>
    <name evidence="17" type="primary">LOC117573248</name>
</gene>
<sequence>MDKDCINDPAKLHSLDYTELISKQNINIRTENKIPEEVLIESGSQSPSVSQQQKQSQTVTSESDNHCNESENECVKNANSIIMDHIFNNPLINNATSLTLKSENILRQQQYRELFQQWSKLDVDLTRGQSSWNHNRDTLLARIYSNNCSSQHQNLLATQLMYAQFLQQPQQQRHEVMGRDLRFHLFEFPGLEKTSIETESSSSSSKITQDNNNNFRTLSDIAADDSFQSDRKEENINHILDDQREKYSKSPIGKQTFIDSRSNFFREQKNILFDIKKGLEKWALLCKKFQLNLSASRQAFRSPYDANDHDVDDEQRKLQDSSTALELTVQMQLKSNRKKIDNMILQVRRLYQQWSSAELYYIRSLQRLGLSPDIENGSCYVDRANPRQLTHDTMALAAIALSAECDRREVKHENFWNPSASHTQDPDIHSRSLHDIENIILAQAATVLNQKTSCNDQGENTDSNSDEEATPLCIWHPSSISDQRSEPIQLGCSTAAEIVLEFASKSRLQNTMISETNAPPVQNPKDGMTKNCPVLNLSPITAHALKPENIVPCINDPSYLVDIQFPPTPSTPPTSSNSSCSTGPLGASSTSNNSGYHNRRKSRFARRIDIPATLLPNISATNNKKVFQEEVVSIANLPGCAKTSAATRTTIATSSSTVATVSTFQDRTLSNVLKTQYNSSTTANESKITNGNTPAGIGTTKAGAPSNNCEGITVFDVPYDLSIGSRLQKINLDTKSSSNSQSNDCKDSSNDKKKPHIKKPLNAFMLYMKEMRAKVVAECTLKESAAINQILGRRWHELSREEQSKYYEKARQERQLHMELYPGWSARDNYGYVSKKKKRKKDRSTADSGGNNMKKCRARFGLDQQNQWCKPCRRKKKCIRYMEALNGSGRQDDGSCMDDIGNMSQLSDEDEDDDDDADLAGASGGSGDEAETNKMVDTEDTEESTNQSMSSPGCLSGLSSLQSSTTTSLASPLNMNMLTSPATPQTLATVSMLSLAVNAEQSTATNTQQTKGCGSSSSVSTSIIINTPNTSSASSSATSSSGLGNGMGTSIAPTTTSASANERATMLGTRFSHLGMGLSLSTEKIFQSNVYHFNTSSCTDTSISLSKSHSLSTSLATNGFNTYNAPVNATTSGSKVVTSSSTSLTPLPTTSSSLHRNPIGANPHDINNPLSINQLTKRRDDHNIVLNDVANYDSQSAAASIASLRHSPYMNPHAAHPHHSLFNSSFTQHFQQQLSNHLAATSNSTVNGIGIGLQTAVLPLPIDTPTLTIKRRNTSDTPSTASGNAAATSSTSDTGAISVS</sequence>
<dbReference type="GO" id="GO:0007435">
    <property type="term" value="P:salivary gland morphogenesis"/>
    <property type="evidence" value="ECO:0007669"/>
    <property type="project" value="UniProtKB-ARBA"/>
</dbReference>
<dbReference type="Gene3D" id="1.10.30.10">
    <property type="entry name" value="High mobility group box domain"/>
    <property type="match status" value="1"/>
</dbReference>
<evidence type="ECO:0000256" key="13">
    <source>
        <dbReference type="PROSITE-ProRule" id="PRU00267"/>
    </source>
</evidence>
<keyword evidence="5" id="KW-0805">Transcription regulation</keyword>
<feature type="region of interest" description="Disordered" evidence="14">
    <location>
        <begin position="41"/>
        <end position="70"/>
    </location>
</feature>
<dbReference type="GO" id="GO:0019900">
    <property type="term" value="F:kinase binding"/>
    <property type="evidence" value="ECO:0007669"/>
    <property type="project" value="UniProtKB-ARBA"/>
</dbReference>
<feature type="region of interest" description="Disordered" evidence="14">
    <location>
        <begin position="832"/>
        <end position="855"/>
    </location>
</feature>
<dbReference type="GO" id="GO:0001222">
    <property type="term" value="F:transcription corepressor binding"/>
    <property type="evidence" value="ECO:0007669"/>
    <property type="project" value="UniProtKB-ARBA"/>
</dbReference>
<evidence type="ECO:0000256" key="10">
    <source>
        <dbReference type="ARBA" id="ARBA00053480"/>
    </source>
</evidence>
<feature type="region of interest" description="Disordered" evidence="14">
    <location>
        <begin position="889"/>
        <end position="962"/>
    </location>
</feature>
<feature type="compositionally biased region" description="Low complexity" evidence="14">
    <location>
        <begin position="948"/>
        <end position="962"/>
    </location>
</feature>
<comment type="similarity">
    <text evidence="2">Belongs to the TCF/LEF family.</text>
</comment>
<evidence type="ECO:0000256" key="7">
    <source>
        <dbReference type="ARBA" id="ARBA00023159"/>
    </source>
</evidence>
<feature type="region of interest" description="Disordered" evidence="14">
    <location>
        <begin position="564"/>
        <end position="602"/>
    </location>
</feature>
<keyword evidence="7" id="KW-0010">Activator</keyword>
<dbReference type="GO" id="GO:0045892">
    <property type="term" value="P:negative regulation of DNA-templated transcription"/>
    <property type="evidence" value="ECO:0007669"/>
    <property type="project" value="UniProtKB-ARBA"/>
</dbReference>
<evidence type="ECO:0000256" key="8">
    <source>
        <dbReference type="ARBA" id="ARBA00023163"/>
    </source>
</evidence>
<dbReference type="CDD" id="cd21996">
    <property type="entry name" value="HMG-box_TCF7-like"/>
    <property type="match status" value="1"/>
</dbReference>
<organism evidence="16 17">
    <name type="scientific">Drosophila albomicans</name>
    <name type="common">Fruit fly</name>
    <dbReference type="NCBI Taxonomy" id="7291"/>
    <lineage>
        <taxon>Eukaryota</taxon>
        <taxon>Metazoa</taxon>
        <taxon>Ecdysozoa</taxon>
        <taxon>Arthropoda</taxon>
        <taxon>Hexapoda</taxon>
        <taxon>Insecta</taxon>
        <taxon>Pterygota</taxon>
        <taxon>Neoptera</taxon>
        <taxon>Endopterygota</taxon>
        <taxon>Diptera</taxon>
        <taxon>Brachycera</taxon>
        <taxon>Muscomorpha</taxon>
        <taxon>Ephydroidea</taxon>
        <taxon>Drosophilidae</taxon>
        <taxon>Drosophila</taxon>
    </lineage>
</organism>
<keyword evidence="8" id="KW-0804">Transcription</keyword>
<dbReference type="GO" id="GO:0007367">
    <property type="term" value="P:segment polarity determination"/>
    <property type="evidence" value="ECO:0007669"/>
    <property type="project" value="UniProtKB-KW"/>
</dbReference>
<comment type="function">
    <text evidence="10">Segment polarity protein. Functions together with arm to transduce the Wingless (Wg) signal in embryos and in developing adult tissues. Acts as a transcriptional activator, but in the absence of arm, it binds to gro and acts as a transcriptional repressor of wg-responsive genes.</text>
</comment>
<dbReference type="Pfam" id="PF00505">
    <property type="entry name" value="HMG_box"/>
    <property type="match status" value="1"/>
</dbReference>
<keyword evidence="9 13" id="KW-0539">Nucleus</keyword>
<dbReference type="GO" id="GO:0007476">
    <property type="term" value="P:imaginal disc-derived wing morphogenesis"/>
    <property type="evidence" value="ECO:0007669"/>
    <property type="project" value="UniProtKB-ARBA"/>
</dbReference>
<dbReference type="GO" id="GO:0001228">
    <property type="term" value="F:DNA-binding transcription activator activity, RNA polymerase II-specific"/>
    <property type="evidence" value="ECO:0007669"/>
    <property type="project" value="UniProtKB-ARBA"/>
</dbReference>
<dbReference type="CTD" id="43769"/>
<feature type="compositionally biased region" description="Low complexity" evidence="14">
    <location>
        <begin position="1137"/>
        <end position="1153"/>
    </location>
</feature>
<protein>
    <recommendedName>
        <fullName evidence="12">dTCF</fullName>
    </recommendedName>
</protein>
<dbReference type="GO" id="GO:0010628">
    <property type="term" value="P:positive regulation of gene expression"/>
    <property type="evidence" value="ECO:0007669"/>
    <property type="project" value="UniProtKB-ARBA"/>
</dbReference>
<comment type="subcellular location">
    <subcellularLocation>
        <location evidence="1">Nucleus</location>
    </subcellularLocation>
</comment>
<feature type="domain" description="HMG box" evidence="15">
    <location>
        <begin position="757"/>
        <end position="825"/>
    </location>
</feature>
<keyword evidence="16" id="KW-1185">Reference proteome</keyword>